<dbReference type="RefSeq" id="XP_018064094.1">
    <property type="nucleotide sequence ID" value="XM_018216042.1"/>
</dbReference>
<dbReference type="AlphaFoldDB" id="A0A132BCL2"/>
<keyword evidence="2" id="KW-1185">Reference proteome</keyword>
<dbReference type="OrthoDB" id="3262926at2759"/>
<dbReference type="KEGG" id="psco:LY89DRAFT_690160"/>
<dbReference type="InParanoid" id="A0A132BCL2"/>
<dbReference type="EMBL" id="KQ947431">
    <property type="protein sequence ID" value="KUJ09739.1"/>
    <property type="molecule type" value="Genomic_DNA"/>
</dbReference>
<evidence type="ECO:0000313" key="1">
    <source>
        <dbReference type="EMBL" id="KUJ09739.1"/>
    </source>
</evidence>
<accession>A0A132BCL2</accession>
<proteinExistence type="predicted"/>
<dbReference type="GeneID" id="28825768"/>
<sequence length="173" mass="20194">MDLFEELERMAQNATAFTDAEPDGEDVERWVHLFKYDYLEAYALFKAQRSDVTREPISDEHWALVKDDREAAGFDREAYEHSLTLKDVLKSHSTVIHDKDGRRWTLFRLGGLLESREKVKEIAELDELPKVTQGEGQFDTLDFVWVDDEARGKIETWMQLQQVVEKGKVEKDS</sequence>
<gene>
    <name evidence="1" type="ORF">LY89DRAFT_690160</name>
</gene>
<name>A0A132BCL2_MOLSC</name>
<dbReference type="Proteomes" id="UP000070700">
    <property type="component" value="Unassembled WGS sequence"/>
</dbReference>
<organism evidence="1 2">
    <name type="scientific">Mollisia scopiformis</name>
    <name type="common">Conifer needle endophyte fungus</name>
    <name type="synonym">Phialocephala scopiformis</name>
    <dbReference type="NCBI Taxonomy" id="149040"/>
    <lineage>
        <taxon>Eukaryota</taxon>
        <taxon>Fungi</taxon>
        <taxon>Dikarya</taxon>
        <taxon>Ascomycota</taxon>
        <taxon>Pezizomycotina</taxon>
        <taxon>Leotiomycetes</taxon>
        <taxon>Helotiales</taxon>
        <taxon>Mollisiaceae</taxon>
        <taxon>Mollisia</taxon>
    </lineage>
</organism>
<reference evidence="1 2" key="1">
    <citation type="submission" date="2015-10" db="EMBL/GenBank/DDBJ databases">
        <title>Full genome of DAOMC 229536 Phialocephala scopiformis, a fungal endophyte of spruce producing the potent anti-insectan compound rugulosin.</title>
        <authorList>
            <consortium name="DOE Joint Genome Institute"/>
            <person name="Walker A.K."/>
            <person name="Frasz S.L."/>
            <person name="Seifert K.A."/>
            <person name="Miller J.D."/>
            <person name="Mondo S.J."/>
            <person name="Labutti K."/>
            <person name="Lipzen A."/>
            <person name="Dockter R."/>
            <person name="Kennedy M."/>
            <person name="Grigoriev I.V."/>
            <person name="Spatafora J.W."/>
        </authorList>
    </citation>
    <scope>NUCLEOTIDE SEQUENCE [LARGE SCALE GENOMIC DNA]</scope>
    <source>
        <strain evidence="1 2">CBS 120377</strain>
    </source>
</reference>
<evidence type="ECO:0000313" key="2">
    <source>
        <dbReference type="Proteomes" id="UP000070700"/>
    </source>
</evidence>
<protein>
    <submittedName>
        <fullName evidence="1">Uncharacterized protein</fullName>
    </submittedName>
</protein>